<dbReference type="GO" id="GO:0016787">
    <property type="term" value="F:hydrolase activity"/>
    <property type="evidence" value="ECO:0007669"/>
    <property type="project" value="UniProtKB-KW"/>
</dbReference>
<gene>
    <name evidence="3" type="ORF">S01H1_78766</name>
</gene>
<proteinExistence type="predicted"/>
<dbReference type="InterPro" id="IPR029058">
    <property type="entry name" value="AB_hydrolase_fold"/>
</dbReference>
<organism evidence="3">
    <name type="scientific">marine sediment metagenome</name>
    <dbReference type="NCBI Taxonomy" id="412755"/>
    <lineage>
        <taxon>unclassified sequences</taxon>
        <taxon>metagenomes</taxon>
        <taxon>ecological metagenomes</taxon>
    </lineage>
</organism>
<keyword evidence="1" id="KW-0378">Hydrolase</keyword>
<accession>X0XXQ8</accession>
<comment type="caution">
    <text evidence="3">The sequence shown here is derived from an EMBL/GenBank/DDBJ whole genome shotgun (WGS) entry which is preliminary data.</text>
</comment>
<dbReference type="SUPFAM" id="SSF53474">
    <property type="entry name" value="alpha/beta-Hydrolases"/>
    <property type="match status" value="1"/>
</dbReference>
<dbReference type="PANTHER" id="PTHR43798:SF31">
    <property type="entry name" value="AB HYDROLASE SUPERFAMILY PROTEIN YCLE"/>
    <property type="match status" value="1"/>
</dbReference>
<evidence type="ECO:0000256" key="1">
    <source>
        <dbReference type="ARBA" id="ARBA00022801"/>
    </source>
</evidence>
<dbReference type="GO" id="GO:0016020">
    <property type="term" value="C:membrane"/>
    <property type="evidence" value="ECO:0007669"/>
    <property type="project" value="TreeGrafter"/>
</dbReference>
<evidence type="ECO:0000259" key="2">
    <source>
        <dbReference type="Pfam" id="PF00561"/>
    </source>
</evidence>
<protein>
    <recommendedName>
        <fullName evidence="2">AB hydrolase-1 domain-containing protein</fullName>
    </recommendedName>
</protein>
<sequence length="228" mass="25346">SDEGTGTPILFVPGWTMSSEVFVKQQAAFAKTHRVIVLDPRGQGRSSKNGSQYTYVQQGHDIDKLIRHLGVDKVVLVGWSYGCLACYAYVRNHGLDKISCYVGIDQSPYPLDIKGGPKWNEGPLTDTRDSFNGLNYDRAKFTAAFAQWMVKRKLKPAELRWLTGIMESTPPGIAIQLAADALFSDYRPELEKLSQEIPTLHVLGEEDATTARPWLKEHAPVAKVEVLG</sequence>
<dbReference type="InterPro" id="IPR050266">
    <property type="entry name" value="AB_hydrolase_sf"/>
</dbReference>
<dbReference type="InterPro" id="IPR000073">
    <property type="entry name" value="AB_hydrolase_1"/>
</dbReference>
<dbReference type="Gene3D" id="3.40.50.1820">
    <property type="entry name" value="alpha/beta hydrolase"/>
    <property type="match status" value="1"/>
</dbReference>
<name>X0XXQ8_9ZZZZ</name>
<dbReference type="Pfam" id="PF00561">
    <property type="entry name" value="Abhydrolase_1"/>
    <property type="match status" value="1"/>
</dbReference>
<reference evidence="3" key="1">
    <citation type="journal article" date="2014" name="Front. Microbiol.">
        <title>High frequency of phylogenetically diverse reductive dehalogenase-homologous genes in deep subseafloor sedimentary metagenomes.</title>
        <authorList>
            <person name="Kawai M."/>
            <person name="Futagami T."/>
            <person name="Toyoda A."/>
            <person name="Takaki Y."/>
            <person name="Nishi S."/>
            <person name="Hori S."/>
            <person name="Arai W."/>
            <person name="Tsubouchi T."/>
            <person name="Morono Y."/>
            <person name="Uchiyama I."/>
            <person name="Ito T."/>
            <person name="Fujiyama A."/>
            <person name="Inagaki F."/>
            <person name="Takami H."/>
        </authorList>
    </citation>
    <scope>NUCLEOTIDE SEQUENCE</scope>
    <source>
        <strain evidence="3">Expedition CK06-06</strain>
    </source>
</reference>
<feature type="non-terminal residue" evidence="3">
    <location>
        <position position="228"/>
    </location>
</feature>
<feature type="domain" description="AB hydrolase-1" evidence="2">
    <location>
        <begin position="8"/>
        <end position="113"/>
    </location>
</feature>
<dbReference type="EMBL" id="BARS01053037">
    <property type="protein sequence ID" value="GAG48130.1"/>
    <property type="molecule type" value="Genomic_DNA"/>
</dbReference>
<dbReference type="PANTHER" id="PTHR43798">
    <property type="entry name" value="MONOACYLGLYCEROL LIPASE"/>
    <property type="match status" value="1"/>
</dbReference>
<evidence type="ECO:0000313" key="3">
    <source>
        <dbReference type="EMBL" id="GAG48130.1"/>
    </source>
</evidence>
<dbReference type="AlphaFoldDB" id="X0XXQ8"/>
<feature type="non-terminal residue" evidence="3">
    <location>
        <position position="1"/>
    </location>
</feature>